<comment type="caution">
    <text evidence="1">The sequence shown here is derived from an EMBL/GenBank/DDBJ whole genome shotgun (WGS) entry which is preliminary data.</text>
</comment>
<accession>A0ABM8QAD7</accession>
<gene>
    <name evidence="1" type="ORF">LMG7974_01905</name>
</gene>
<name>A0ABM8QAD7_9BACT</name>
<sequence length="143" mass="16630">MFFSTNIENELLINSITIFESSYHNKQEYYTDIMKFMILLIEKFKNVSVEQAMIFSVSFQALEFIVLDNAKFGFMYDDYDENTNCAHIKVYSKGNNENAGFSDRVNILNAGRLFTNDSPHSEYICEIFLNSNNKDTLKCGYVK</sequence>
<proteinExistence type="predicted"/>
<keyword evidence="2" id="KW-1185">Reference proteome</keyword>
<dbReference type="EMBL" id="CAJHOF010000033">
    <property type="protein sequence ID" value="CAD7289822.1"/>
    <property type="molecule type" value="Genomic_DNA"/>
</dbReference>
<reference evidence="1 2" key="1">
    <citation type="submission" date="2020-11" db="EMBL/GenBank/DDBJ databases">
        <authorList>
            <person name="Peeters C."/>
        </authorList>
    </citation>
    <scope>NUCLEOTIDE SEQUENCE [LARGE SCALE GENOMIC DNA]</scope>
    <source>
        <strain evidence="1 2">LMG 7974</strain>
    </source>
</reference>
<dbReference type="Proteomes" id="UP000789803">
    <property type="component" value="Unassembled WGS sequence"/>
</dbReference>
<evidence type="ECO:0000313" key="1">
    <source>
        <dbReference type="EMBL" id="CAD7289822.1"/>
    </source>
</evidence>
<protein>
    <submittedName>
        <fullName evidence="1">Uncharacterized protein</fullName>
    </submittedName>
</protein>
<evidence type="ECO:0000313" key="2">
    <source>
        <dbReference type="Proteomes" id="UP000789803"/>
    </source>
</evidence>
<organism evidence="1 2">
    <name type="scientific">Campylobacter majalis</name>
    <dbReference type="NCBI Taxonomy" id="2790656"/>
    <lineage>
        <taxon>Bacteria</taxon>
        <taxon>Pseudomonadati</taxon>
        <taxon>Campylobacterota</taxon>
        <taxon>Epsilonproteobacteria</taxon>
        <taxon>Campylobacterales</taxon>
        <taxon>Campylobacteraceae</taxon>
        <taxon>Campylobacter</taxon>
    </lineage>
</organism>